<dbReference type="Proteomes" id="UP000704935">
    <property type="component" value="Unassembled WGS sequence"/>
</dbReference>
<proteinExistence type="inferred from homology"/>
<dbReference type="FunFam" id="3.50.50.60:FF:000002">
    <property type="entry name" value="tRNA uridine 5-carboxymethylaminomethyl modification enzyme MnmG"/>
    <property type="match status" value="1"/>
</dbReference>
<evidence type="ECO:0000256" key="10">
    <source>
        <dbReference type="ARBA" id="ARBA00031800"/>
    </source>
</evidence>
<evidence type="ECO:0000256" key="6">
    <source>
        <dbReference type="ARBA" id="ARBA00022694"/>
    </source>
</evidence>
<dbReference type="Gene3D" id="3.50.50.60">
    <property type="entry name" value="FAD/NAD(P)-binding domain"/>
    <property type="match status" value="2"/>
</dbReference>
<dbReference type="PANTHER" id="PTHR11806">
    <property type="entry name" value="GLUCOSE INHIBITED DIVISION PROTEIN A"/>
    <property type="match status" value="1"/>
</dbReference>
<name>A0A937ICK0_9GAMM</name>
<dbReference type="InterPro" id="IPR026904">
    <property type="entry name" value="MnmG_C"/>
</dbReference>
<comment type="caution">
    <text evidence="11">Lacks conserved residue(s) required for the propagation of feature annotation.</text>
</comment>
<evidence type="ECO:0000313" key="13">
    <source>
        <dbReference type="EMBL" id="MBL6819996.1"/>
    </source>
</evidence>
<dbReference type="PROSITE" id="PS01280">
    <property type="entry name" value="GIDA_1"/>
    <property type="match status" value="1"/>
</dbReference>
<evidence type="ECO:0000313" key="14">
    <source>
        <dbReference type="Proteomes" id="UP000704935"/>
    </source>
</evidence>
<evidence type="ECO:0000256" key="7">
    <source>
        <dbReference type="ARBA" id="ARBA00022827"/>
    </source>
</evidence>
<keyword evidence="11" id="KW-0963">Cytoplasm</keyword>
<dbReference type="PROSITE" id="PS01281">
    <property type="entry name" value="GIDA_2"/>
    <property type="match status" value="1"/>
</dbReference>
<organism evidence="13 14">
    <name type="scientific">SAR86 cluster bacterium</name>
    <dbReference type="NCBI Taxonomy" id="2030880"/>
    <lineage>
        <taxon>Bacteria</taxon>
        <taxon>Pseudomonadati</taxon>
        <taxon>Pseudomonadota</taxon>
        <taxon>Gammaproteobacteria</taxon>
        <taxon>SAR86 cluster</taxon>
    </lineage>
</organism>
<dbReference type="EMBL" id="JADHQA010000005">
    <property type="protein sequence ID" value="MBL6819996.1"/>
    <property type="molecule type" value="Genomic_DNA"/>
</dbReference>
<dbReference type="AlphaFoldDB" id="A0A937ICK0"/>
<dbReference type="InterPro" id="IPR004416">
    <property type="entry name" value="MnmG"/>
</dbReference>
<evidence type="ECO:0000256" key="2">
    <source>
        <dbReference type="ARBA" id="ARBA00003717"/>
    </source>
</evidence>
<keyword evidence="7 11" id="KW-0274">FAD</keyword>
<dbReference type="SUPFAM" id="SSF51905">
    <property type="entry name" value="FAD/NAD(P)-binding domain"/>
    <property type="match status" value="1"/>
</dbReference>
<dbReference type="InterPro" id="IPR036188">
    <property type="entry name" value="FAD/NAD-bd_sf"/>
</dbReference>
<evidence type="ECO:0000256" key="4">
    <source>
        <dbReference type="ARBA" id="ARBA00020461"/>
    </source>
</evidence>
<comment type="subcellular location">
    <subcellularLocation>
        <location evidence="11">Cytoplasm</location>
    </subcellularLocation>
</comment>
<reference evidence="13" key="1">
    <citation type="submission" date="2020-10" db="EMBL/GenBank/DDBJ databases">
        <title>Microbiome of the Black Sea water column analyzed by genome centric metagenomics.</title>
        <authorList>
            <person name="Cabello-Yeves P.J."/>
            <person name="Callieri C."/>
            <person name="Picazo A."/>
            <person name="Mehrshad M."/>
            <person name="Haro-Moreno J.M."/>
            <person name="Roda-Garcia J."/>
            <person name="Dzembekova N."/>
            <person name="Slabakova V."/>
            <person name="Slabakova N."/>
            <person name="Moncheva S."/>
            <person name="Rodriguez-Valera F."/>
        </authorList>
    </citation>
    <scope>NUCLEOTIDE SEQUENCE</scope>
    <source>
        <strain evidence="13">BS307-5m-G47</strain>
    </source>
</reference>
<dbReference type="InterPro" id="IPR002218">
    <property type="entry name" value="MnmG-rel"/>
</dbReference>
<dbReference type="GO" id="GO:0005829">
    <property type="term" value="C:cytosol"/>
    <property type="evidence" value="ECO:0007669"/>
    <property type="project" value="TreeGrafter"/>
</dbReference>
<dbReference type="NCBIfam" id="TIGR00136">
    <property type="entry name" value="mnmG_gidA"/>
    <property type="match status" value="1"/>
</dbReference>
<evidence type="ECO:0000256" key="3">
    <source>
        <dbReference type="ARBA" id="ARBA00007653"/>
    </source>
</evidence>
<dbReference type="PANTHER" id="PTHR11806:SF0">
    <property type="entry name" value="PROTEIN MTO1 HOMOLOG, MITOCHONDRIAL"/>
    <property type="match status" value="1"/>
</dbReference>
<dbReference type="InterPro" id="IPR044920">
    <property type="entry name" value="MnmG_C_subdom_sf"/>
</dbReference>
<evidence type="ECO:0000259" key="12">
    <source>
        <dbReference type="SMART" id="SM01228"/>
    </source>
</evidence>
<evidence type="ECO:0000256" key="9">
    <source>
        <dbReference type="ARBA" id="ARBA00025948"/>
    </source>
</evidence>
<dbReference type="GO" id="GO:0050660">
    <property type="term" value="F:flavin adenine dinucleotide binding"/>
    <property type="evidence" value="ECO:0007669"/>
    <property type="project" value="UniProtKB-UniRule"/>
</dbReference>
<comment type="similarity">
    <text evidence="3 11">Belongs to the MnmG family.</text>
</comment>
<dbReference type="InterPro" id="IPR040131">
    <property type="entry name" value="MnmG_N"/>
</dbReference>
<dbReference type="Pfam" id="PF13932">
    <property type="entry name" value="SAM_GIDA_C"/>
    <property type="match status" value="1"/>
</dbReference>
<feature type="domain" description="tRNA uridine 5-carboxymethylaminomethyl modification enzyme C-terminal subdomain" evidence="12">
    <location>
        <begin position="521"/>
        <end position="592"/>
    </location>
</feature>
<accession>A0A937ICK0</accession>
<dbReference type="Pfam" id="PF01134">
    <property type="entry name" value="GIDA"/>
    <property type="match status" value="1"/>
</dbReference>
<evidence type="ECO:0000256" key="11">
    <source>
        <dbReference type="HAMAP-Rule" id="MF_00129"/>
    </source>
</evidence>
<evidence type="ECO:0000256" key="5">
    <source>
        <dbReference type="ARBA" id="ARBA00022630"/>
    </source>
</evidence>
<feature type="binding site" evidence="11">
    <location>
        <begin position="268"/>
        <end position="282"/>
    </location>
    <ligand>
        <name>NAD(+)</name>
        <dbReference type="ChEBI" id="CHEBI:57540"/>
    </ligand>
</feature>
<protein>
    <recommendedName>
        <fullName evidence="4 11">tRNA uridine 5-carboxymethylaminomethyl modification enzyme MnmG</fullName>
    </recommendedName>
    <alternativeName>
        <fullName evidence="10 11">Glucose-inhibited division protein A</fullName>
    </alternativeName>
</protein>
<keyword evidence="6 11" id="KW-0819">tRNA processing</keyword>
<dbReference type="GO" id="GO:0030488">
    <property type="term" value="P:tRNA methylation"/>
    <property type="evidence" value="ECO:0007669"/>
    <property type="project" value="TreeGrafter"/>
</dbReference>
<comment type="subunit">
    <text evidence="9 11">Homodimer. Heterotetramer of two MnmE and two MnmG subunits.</text>
</comment>
<dbReference type="InterPro" id="IPR047001">
    <property type="entry name" value="MnmG_C_subdom"/>
</dbReference>
<comment type="function">
    <text evidence="2 11">NAD-binding protein involved in the addition of a carboxymethylaminomethyl (cmnm) group at the wobble position (U34) of certain tRNAs, forming tRNA-cmnm(5)s(2)U34.</text>
</comment>
<sequence>MNNKFDLLVIGGGHAGVEAALVGYRFGLSVALVTLDKLKIGRMSCNPAIGGIGKSHLAKEVDALGGYMCEATDLSGIQFKTLNRKKGPAVQATRAQTDKLLYEKSIQNKIAETNIQVFEDEVVDFEEKSGEVTTAIGISNTYNAKAFVLTTGTFLNGSILIGDEQRKGGRIDEKNASGLEKFFSKKNLKLGRLKTGTPPRLSKKTIDFSVMEEQPGEEDLFMSFMGNKNKHPEQTICHITKTNTHTHKIIKKNIKKSAMYSGLISGVGPRYCPSIEDKITRFSQKDSHQIFVEPEGISSDWIYPNGISTSLPSDVQLEYVRSIKGFENAEIHQYGYAVEYDYIDPRNLEKTLRLKKSENLYLAGQINGTTGYEEAAAQGIIAGINACLKITKKNLWIPQRQTSYLGVLVDDLTRFGVSEPYRMFTSRAEHRLLLRQNNADERMFDQAMSFGIIDEHRQITFNEKKDSKNTILKTLRNTKTKINNEPKTAEQLCKRNDFSEIQIKTLVKESSPLFREVYYDVRYSGYVEKQNREINKMKNLEEFQLGIIFDYREVVGLSAELQEKLNTQKPTNLYEASLMEGITPAALSVISIHLKKLDVIRAS</sequence>
<dbReference type="InterPro" id="IPR020595">
    <property type="entry name" value="MnmG-rel_CS"/>
</dbReference>
<gene>
    <name evidence="11 13" type="primary">mnmG</name>
    <name evidence="11" type="synonym">gidA</name>
    <name evidence="13" type="ORF">ISQ61_01970</name>
</gene>
<keyword evidence="8 11" id="KW-0520">NAD</keyword>
<dbReference type="SMART" id="SM01228">
    <property type="entry name" value="GIDA_assoc_3"/>
    <property type="match status" value="1"/>
</dbReference>
<evidence type="ECO:0000256" key="1">
    <source>
        <dbReference type="ARBA" id="ARBA00001974"/>
    </source>
</evidence>
<feature type="binding site" evidence="11">
    <location>
        <begin position="11"/>
        <end position="16"/>
    </location>
    <ligand>
        <name>FAD</name>
        <dbReference type="ChEBI" id="CHEBI:57692"/>
    </ligand>
</feature>
<dbReference type="Gene3D" id="1.10.150.570">
    <property type="entry name" value="GidA associated domain, C-terminal subdomain"/>
    <property type="match status" value="1"/>
</dbReference>
<dbReference type="GO" id="GO:0002098">
    <property type="term" value="P:tRNA wobble uridine modification"/>
    <property type="evidence" value="ECO:0007669"/>
    <property type="project" value="InterPro"/>
</dbReference>
<comment type="cofactor">
    <cofactor evidence="1 11">
        <name>FAD</name>
        <dbReference type="ChEBI" id="CHEBI:57692"/>
    </cofactor>
</comment>
<keyword evidence="5 11" id="KW-0285">Flavoprotein</keyword>
<comment type="caution">
    <text evidence="13">The sequence shown here is derived from an EMBL/GenBank/DDBJ whole genome shotgun (WGS) entry which is preliminary data.</text>
</comment>
<dbReference type="HAMAP" id="MF_00129">
    <property type="entry name" value="MnmG_GidA"/>
    <property type="match status" value="1"/>
</dbReference>
<evidence type="ECO:0000256" key="8">
    <source>
        <dbReference type="ARBA" id="ARBA00023027"/>
    </source>
</evidence>